<dbReference type="CDD" id="cd09272">
    <property type="entry name" value="RNase_HI_RT_Ty1"/>
    <property type="match status" value="1"/>
</dbReference>
<evidence type="ECO:0000256" key="4">
    <source>
        <dbReference type="ARBA" id="ARBA00022617"/>
    </source>
</evidence>
<dbReference type="Pfam" id="PF00665">
    <property type="entry name" value="rve"/>
    <property type="match status" value="1"/>
</dbReference>
<dbReference type="InterPro" id="IPR001584">
    <property type="entry name" value="Integrase_cat-core"/>
</dbReference>
<dbReference type="Pfam" id="PF14223">
    <property type="entry name" value="Retrotran_gag_2"/>
    <property type="match status" value="1"/>
</dbReference>
<dbReference type="SUPFAM" id="SSF53098">
    <property type="entry name" value="Ribonuclease H-like"/>
    <property type="match status" value="1"/>
</dbReference>
<dbReference type="SUPFAM" id="SSF56672">
    <property type="entry name" value="DNA/RNA polymerases"/>
    <property type="match status" value="1"/>
</dbReference>
<evidence type="ECO:0000256" key="8">
    <source>
        <dbReference type="ARBA" id="ARBA00023002"/>
    </source>
</evidence>
<dbReference type="GO" id="GO:0005506">
    <property type="term" value="F:iron ion binding"/>
    <property type="evidence" value="ECO:0007669"/>
    <property type="project" value="InterPro"/>
</dbReference>
<dbReference type="InterPro" id="IPR013103">
    <property type="entry name" value="RVT_2"/>
</dbReference>
<dbReference type="PANTHER" id="PTHR47953:SF19">
    <property type="entry name" value="OS06G0641600 PROTEIN"/>
    <property type="match status" value="1"/>
</dbReference>
<dbReference type="InterPro" id="IPR052306">
    <property type="entry name" value="CYP450_71D"/>
</dbReference>
<dbReference type="Pfam" id="PF25597">
    <property type="entry name" value="SH3_retrovirus"/>
    <property type="match status" value="1"/>
</dbReference>
<dbReference type="Pfam" id="PF07727">
    <property type="entry name" value="RVT_2"/>
    <property type="match status" value="1"/>
</dbReference>
<dbReference type="Pfam" id="PF00067">
    <property type="entry name" value="p450"/>
    <property type="match status" value="1"/>
</dbReference>
<dbReference type="InterPro" id="IPR001878">
    <property type="entry name" value="Znf_CCHC"/>
</dbReference>
<feature type="domain" description="CCHC-type" evidence="14">
    <location>
        <begin position="233"/>
        <end position="246"/>
    </location>
</feature>
<feature type="compositionally biased region" description="Basic residues" evidence="13">
    <location>
        <begin position="213"/>
        <end position="226"/>
    </location>
</feature>
<accession>A0A6A2ZGN6</accession>
<keyword evidence="5" id="KW-0812">Transmembrane</keyword>
<keyword evidence="6" id="KW-0479">Metal-binding</keyword>
<dbReference type="InterPro" id="IPR025724">
    <property type="entry name" value="GAG-pre-integrase_dom"/>
</dbReference>
<dbReference type="PRINTS" id="PR00463">
    <property type="entry name" value="EP450I"/>
</dbReference>
<dbReference type="GO" id="GO:0015074">
    <property type="term" value="P:DNA integration"/>
    <property type="evidence" value="ECO:0007669"/>
    <property type="project" value="InterPro"/>
</dbReference>
<keyword evidence="9" id="KW-0408">Iron</keyword>
<dbReference type="Pfam" id="PF00098">
    <property type="entry name" value="zf-CCHC"/>
    <property type="match status" value="1"/>
</dbReference>
<dbReference type="InterPro" id="IPR057670">
    <property type="entry name" value="SH3_retrovirus"/>
</dbReference>
<dbReference type="PANTHER" id="PTHR47953">
    <property type="entry name" value="OS08G0105600 PROTEIN"/>
    <property type="match status" value="1"/>
</dbReference>
<dbReference type="Proteomes" id="UP000436088">
    <property type="component" value="Unassembled WGS sequence"/>
</dbReference>
<evidence type="ECO:0000256" key="10">
    <source>
        <dbReference type="ARBA" id="ARBA00023033"/>
    </source>
</evidence>
<dbReference type="EMBL" id="VEPZ02001150">
    <property type="protein sequence ID" value="KAE8691144.1"/>
    <property type="molecule type" value="Genomic_DNA"/>
</dbReference>
<keyword evidence="11" id="KW-0472">Membrane</keyword>
<evidence type="ECO:0000256" key="2">
    <source>
        <dbReference type="ARBA" id="ARBA00004167"/>
    </source>
</evidence>
<evidence type="ECO:0000256" key="12">
    <source>
        <dbReference type="PROSITE-ProRule" id="PRU00047"/>
    </source>
</evidence>
<evidence type="ECO:0000259" key="15">
    <source>
        <dbReference type="PROSITE" id="PS50994"/>
    </source>
</evidence>
<dbReference type="GO" id="GO:0003676">
    <property type="term" value="F:nucleic acid binding"/>
    <property type="evidence" value="ECO:0007669"/>
    <property type="project" value="InterPro"/>
</dbReference>
<evidence type="ECO:0000313" key="17">
    <source>
        <dbReference type="Proteomes" id="UP000436088"/>
    </source>
</evidence>
<dbReference type="Pfam" id="PF13976">
    <property type="entry name" value="gag_pre-integrs"/>
    <property type="match status" value="1"/>
</dbReference>
<dbReference type="InterPro" id="IPR043502">
    <property type="entry name" value="DNA/RNA_pol_sf"/>
</dbReference>
<comment type="cofactor">
    <cofactor evidence="1">
        <name>heme</name>
        <dbReference type="ChEBI" id="CHEBI:30413"/>
    </cofactor>
</comment>
<evidence type="ECO:0000259" key="14">
    <source>
        <dbReference type="PROSITE" id="PS50158"/>
    </source>
</evidence>
<feature type="compositionally biased region" description="Basic and acidic residues" evidence="13">
    <location>
        <begin position="201"/>
        <end position="212"/>
    </location>
</feature>
<dbReference type="InterPro" id="IPR036875">
    <property type="entry name" value="Znf_CCHC_sf"/>
</dbReference>
<comment type="similarity">
    <text evidence="3">Belongs to the cytochrome P450 family.</text>
</comment>
<feature type="domain" description="Integrase catalytic" evidence="15">
    <location>
        <begin position="421"/>
        <end position="591"/>
    </location>
</feature>
<dbReference type="InterPro" id="IPR001128">
    <property type="entry name" value="Cyt_P450"/>
</dbReference>
<dbReference type="PROSITE" id="PS50994">
    <property type="entry name" value="INTEGRASE"/>
    <property type="match status" value="1"/>
</dbReference>
<dbReference type="GO" id="GO:0016020">
    <property type="term" value="C:membrane"/>
    <property type="evidence" value="ECO:0007669"/>
    <property type="project" value="UniProtKB-SubCell"/>
</dbReference>
<dbReference type="PROSITE" id="PS50158">
    <property type="entry name" value="ZF_CCHC"/>
    <property type="match status" value="1"/>
</dbReference>
<evidence type="ECO:0000256" key="1">
    <source>
        <dbReference type="ARBA" id="ARBA00001971"/>
    </source>
</evidence>
<evidence type="ECO:0000256" key="7">
    <source>
        <dbReference type="ARBA" id="ARBA00022989"/>
    </source>
</evidence>
<dbReference type="SUPFAM" id="SSF57756">
    <property type="entry name" value="Retrovirus zinc finger-like domains"/>
    <property type="match status" value="1"/>
</dbReference>
<feature type="region of interest" description="Disordered" evidence="13">
    <location>
        <begin position="191"/>
        <end position="226"/>
    </location>
</feature>
<keyword evidence="7" id="KW-1133">Transmembrane helix</keyword>
<dbReference type="Gene3D" id="4.10.60.10">
    <property type="entry name" value="Zinc finger, CCHC-type"/>
    <property type="match status" value="1"/>
</dbReference>
<keyword evidence="10" id="KW-0503">Monooxygenase</keyword>
<dbReference type="Gene3D" id="1.10.630.10">
    <property type="entry name" value="Cytochrome P450"/>
    <property type="match status" value="1"/>
</dbReference>
<keyword evidence="12" id="KW-0863">Zinc-finger</keyword>
<evidence type="ECO:0000256" key="13">
    <source>
        <dbReference type="SAM" id="MobiDB-lite"/>
    </source>
</evidence>
<dbReference type="GO" id="GO:0008270">
    <property type="term" value="F:zinc ion binding"/>
    <property type="evidence" value="ECO:0007669"/>
    <property type="project" value="UniProtKB-KW"/>
</dbReference>
<organism evidence="16 17">
    <name type="scientific">Hibiscus syriacus</name>
    <name type="common">Rose of Sharon</name>
    <dbReference type="NCBI Taxonomy" id="106335"/>
    <lineage>
        <taxon>Eukaryota</taxon>
        <taxon>Viridiplantae</taxon>
        <taxon>Streptophyta</taxon>
        <taxon>Embryophyta</taxon>
        <taxon>Tracheophyta</taxon>
        <taxon>Spermatophyta</taxon>
        <taxon>Magnoliopsida</taxon>
        <taxon>eudicotyledons</taxon>
        <taxon>Gunneridae</taxon>
        <taxon>Pentapetalae</taxon>
        <taxon>rosids</taxon>
        <taxon>malvids</taxon>
        <taxon>Malvales</taxon>
        <taxon>Malvaceae</taxon>
        <taxon>Malvoideae</taxon>
        <taxon>Hibiscus</taxon>
    </lineage>
</organism>
<comment type="caution">
    <text evidence="16">The sequence shown here is derived from an EMBL/GenBank/DDBJ whole genome shotgun (WGS) entry which is preliminary data.</text>
</comment>
<dbReference type="Gene3D" id="3.30.420.10">
    <property type="entry name" value="Ribonuclease H-like superfamily/Ribonuclease H"/>
    <property type="match status" value="1"/>
</dbReference>
<evidence type="ECO:0000256" key="9">
    <source>
        <dbReference type="ARBA" id="ARBA00023004"/>
    </source>
</evidence>
<dbReference type="InterPro" id="IPR036396">
    <property type="entry name" value="Cyt_P450_sf"/>
</dbReference>
<evidence type="ECO:0000256" key="5">
    <source>
        <dbReference type="ARBA" id="ARBA00022692"/>
    </source>
</evidence>
<dbReference type="GO" id="GO:0016705">
    <property type="term" value="F:oxidoreductase activity, acting on paired donors, with incorporation or reduction of molecular oxygen"/>
    <property type="evidence" value="ECO:0007669"/>
    <property type="project" value="InterPro"/>
</dbReference>
<name>A0A6A2ZGN6_HIBSY</name>
<keyword evidence="12" id="KW-0862">Zinc</keyword>
<evidence type="ECO:0000313" key="16">
    <source>
        <dbReference type="EMBL" id="KAE8691144.1"/>
    </source>
</evidence>
<reference evidence="16" key="1">
    <citation type="submission" date="2019-09" db="EMBL/GenBank/DDBJ databases">
        <title>Draft genome information of white flower Hibiscus syriacus.</title>
        <authorList>
            <person name="Kim Y.-M."/>
        </authorList>
    </citation>
    <scope>NUCLEOTIDE SEQUENCE [LARGE SCALE GENOMIC DNA]</scope>
    <source>
        <strain evidence="16">YM2019G1</strain>
    </source>
</reference>
<dbReference type="InterPro" id="IPR012337">
    <property type="entry name" value="RNaseH-like_sf"/>
</dbReference>
<evidence type="ECO:0000256" key="3">
    <source>
        <dbReference type="ARBA" id="ARBA00010617"/>
    </source>
</evidence>
<proteinExistence type="inferred from homology"/>
<evidence type="ECO:0000256" key="11">
    <source>
        <dbReference type="ARBA" id="ARBA00023136"/>
    </source>
</evidence>
<dbReference type="InterPro" id="IPR002401">
    <property type="entry name" value="Cyt_P450_E_grp-I"/>
</dbReference>
<keyword evidence="8" id="KW-0560">Oxidoreductase</keyword>
<sequence>MAADEGKVKIEKFDGANFGFWKMQIEDFLYQKNLYQPLSGKQPEGMKNEDWVLLDRQALGVIRLTLSCNVAFNIAKEKTTAGLMAALSSMYEKPSASNKVHLMRRLFNLRMAEVASVAQHLNELNTITTQLSSVEIEFDDEVRALILLSSLPDSWNATATAVSSSSGNSKLKFDDVRDLVLSEEIRRRESGEASTSLALHTESRERTSERNSNRGRSKSRRGKLRTRKKDFTCYNCGKKGHFKKDCQAPKKNIGAQESANVTEDTGDAMILSVNSPIESWILDSGTSFHTTPCREIMENYVSGDFGKVHLADDETLKILDEEGYSTTFSGCEWKITKGALVIARGKKIDTLYVTSNLENIIAAADVDGKSNLWHQRLGHMSKKGMKTLFSKGKLPDLKNVDVGLCEDCIFGKQKKVSFAKIGKTPKAEKLELVHTDVWGPSSVLSRTGSLYYVTFIDDSTRKVWVYFLKKKSEVFDSFRKWKAMVENETGLKVKRLRSDNGEEYRNRRFRDFCTNNGIKIEITVPMTPQHNGIAERMNRTLNERARSVRIHVGLPKFLWAEAINTAAYLINHGPSVPLDGRIPKEVWSKKEINLSHLRVFGCISYVHSKLDAKSNKCVFVDYGGDEFGYRFWDYENRKIIRSRYVIFNENVMYKDRSTIESSSSNIEVETKEFVEFEEISGNDVQINPEAVQEEPGTPELRRSSRIPKPTQRCSPSLHYLLLTDNGEPEFYDEAMQVEDSVKWESSMKDEMDSLMSNQTWELAELPPVKKALHNKWIYRIKEEHDGSKHYKSRLIVKGFQQKEGIDYNEIFSPVVKLSTIRLVLKIVAAENLHLEQLDVKTVFLHGDLEEEIYMRQPEGFIEAVKKNLVCRLKKSLYGLKQAPRQLYKKFDSFMSSSGFTRCQSYHCCYIKRFDNSFIILLLYVDDMLFVGSYMQEIINLKQKLSKQFAMKDLGAAKQILGMRIKRDTKSGTLMLSQAEYINKVLSRFNMQDVKPISTPLGVHFRLSKEQSPKTEEERAHMVKVPYASAIGSLMYAMVCTRPDIAHAVGAVSRYMNNPGKVHWEAVKWILRYLRGTTNKTLCFKGGDTILTGYVDADLAGNVDIKKITTGYVYTLGGTAVNWVSQLQKIVALSTTEAEYIAVTEANKEMVWLQSFLEEIGKKQDNNVLNYDSQIAIHLAKNPSFHSKMKHIQLRYHFGHLHLLLFSLPHHCLPELAKRHGFVMHLQLGELSHVVSSPEAAKEVMKMHDINFANMSYLLTEEVVFYNFSDIVFGPYGGYWRQLRKVCTLELLRLEINLGELLNNLSYNITLRTAIGGRCKQHETFLSILRKLVELTTSFSIVNLFPSFKLLSVISGMRVKLERVHHDLEVMLESIIEEHKASNANTKNINDVTDDLVDVLLHLQDHRVAVYKEERDVDQELNSSSLFNIHDFIIFSLDTQHGGLDFPLTIDNIKVVILDIIGAGTETSSTMAEWAMSEMMKNPRVLEKAQAEVRRVYDGTGDVNESYLHELKYLKLVIKETLRLHPPLPVLLPRQNTERCEINGYEIPAKTKVIVNAWAIGRDSNY</sequence>
<keyword evidence="17" id="KW-1185">Reference proteome</keyword>
<gene>
    <name evidence="16" type="ORF">F3Y22_tig00110893pilonHSYRG01319</name>
</gene>
<comment type="subcellular location">
    <subcellularLocation>
        <location evidence="2">Membrane</location>
        <topology evidence="2">Single-pass membrane protein</topology>
    </subcellularLocation>
</comment>
<dbReference type="InterPro" id="IPR036397">
    <property type="entry name" value="RNaseH_sf"/>
</dbReference>
<dbReference type="GO" id="GO:0020037">
    <property type="term" value="F:heme binding"/>
    <property type="evidence" value="ECO:0007669"/>
    <property type="project" value="InterPro"/>
</dbReference>
<keyword evidence="4" id="KW-0349">Heme</keyword>
<evidence type="ECO:0000256" key="6">
    <source>
        <dbReference type="ARBA" id="ARBA00022723"/>
    </source>
</evidence>
<dbReference type="GO" id="GO:0004497">
    <property type="term" value="F:monooxygenase activity"/>
    <property type="evidence" value="ECO:0007669"/>
    <property type="project" value="UniProtKB-KW"/>
</dbReference>
<dbReference type="SUPFAM" id="SSF48264">
    <property type="entry name" value="Cytochrome P450"/>
    <property type="match status" value="1"/>
</dbReference>
<dbReference type="SMART" id="SM00343">
    <property type="entry name" value="ZnF_C2HC"/>
    <property type="match status" value="1"/>
</dbReference>
<protein>
    <submittedName>
        <fullName evidence="16">Uncharacterized protein</fullName>
    </submittedName>
</protein>
<feature type="region of interest" description="Disordered" evidence="13">
    <location>
        <begin position="691"/>
        <end position="712"/>
    </location>
</feature>